<protein>
    <submittedName>
        <fullName evidence="4">Amidase</fullName>
    </submittedName>
</protein>
<reference evidence="4 5" key="1">
    <citation type="submission" date="2021-06" db="EMBL/GenBank/DDBJ databases">
        <title>Rhodobacteraceae bacterium strain HSP-20.</title>
        <authorList>
            <person name="Chen W.-M."/>
        </authorList>
    </citation>
    <scope>NUCLEOTIDE SEQUENCE [LARGE SCALE GENOMIC DNA]</scope>
    <source>
        <strain evidence="4 5">HSP-20</strain>
    </source>
</reference>
<feature type="signal peptide" evidence="2">
    <location>
        <begin position="1"/>
        <end position="20"/>
    </location>
</feature>
<dbReference type="InterPro" id="IPR023631">
    <property type="entry name" value="Amidase_dom"/>
</dbReference>
<accession>A0ABS6J4G5</accession>
<evidence type="ECO:0000256" key="2">
    <source>
        <dbReference type="SAM" id="SignalP"/>
    </source>
</evidence>
<keyword evidence="5" id="KW-1185">Reference proteome</keyword>
<dbReference type="InterPro" id="IPR020556">
    <property type="entry name" value="Amidase_CS"/>
</dbReference>
<proteinExistence type="inferred from homology"/>
<dbReference type="PROSITE" id="PS00571">
    <property type="entry name" value="AMIDASES"/>
    <property type="match status" value="1"/>
</dbReference>
<evidence type="ECO:0000256" key="1">
    <source>
        <dbReference type="ARBA" id="ARBA00009199"/>
    </source>
</evidence>
<dbReference type="PANTHER" id="PTHR11895:SF7">
    <property type="entry name" value="GLUTAMYL-TRNA(GLN) AMIDOTRANSFERASE SUBUNIT A, MITOCHONDRIAL"/>
    <property type="match status" value="1"/>
</dbReference>
<evidence type="ECO:0000313" key="4">
    <source>
        <dbReference type="EMBL" id="MBU9698638.1"/>
    </source>
</evidence>
<gene>
    <name evidence="4" type="ORF">GU927_012365</name>
</gene>
<dbReference type="EMBL" id="JAAATX020000008">
    <property type="protein sequence ID" value="MBU9698638.1"/>
    <property type="molecule type" value="Genomic_DNA"/>
</dbReference>
<evidence type="ECO:0000313" key="5">
    <source>
        <dbReference type="Proteomes" id="UP000731907"/>
    </source>
</evidence>
<dbReference type="Pfam" id="PF01425">
    <property type="entry name" value="Amidase"/>
    <property type="match status" value="1"/>
</dbReference>
<comment type="caution">
    <text evidence="4">The sequence shown here is derived from an EMBL/GenBank/DDBJ whole genome shotgun (WGS) entry which is preliminary data.</text>
</comment>
<keyword evidence="2" id="KW-0732">Signal</keyword>
<dbReference type="PANTHER" id="PTHR11895">
    <property type="entry name" value="TRANSAMIDASE"/>
    <property type="match status" value="1"/>
</dbReference>
<dbReference type="RefSeq" id="WP_217765622.1">
    <property type="nucleotide sequence ID" value="NZ_JAAATX020000008.1"/>
</dbReference>
<dbReference type="InterPro" id="IPR000120">
    <property type="entry name" value="Amidase"/>
</dbReference>
<name>A0ABS6J4G5_9RHOB</name>
<organism evidence="4 5">
    <name type="scientific">Paragemmobacter amnigenus</name>
    <dbReference type="NCBI Taxonomy" id="2852097"/>
    <lineage>
        <taxon>Bacteria</taxon>
        <taxon>Pseudomonadati</taxon>
        <taxon>Pseudomonadota</taxon>
        <taxon>Alphaproteobacteria</taxon>
        <taxon>Rhodobacterales</taxon>
        <taxon>Paracoccaceae</taxon>
        <taxon>Paragemmobacter</taxon>
    </lineage>
</organism>
<sequence>MQDATSLAAAIAAGATTASAVMEAALAAAATRPFGAIARLDPAMGRRDAELRPTGPFGGVPFLGKDLGSGAAGLTPQAGSAALESGSDKRRDSDLFARFRAAGLVPFGLTTVPEFGLALTSDPATNPWDETLSPGGSSGGAAAAVAGGIVAIAHATDAAGSIRVPAACCGLVGLKPSRGVVPQGPDHGNWLMGLAAELVLARSVRDVATAFDAVTDPWTARRDIATPPRLALVIPDGTAPGQADAARRVADAARATGATVTERAPPDRLAARAASLARLILSASLAEWMGAMSIPPDALSPLAAAVMAEGQAMPATTLFAASRELAILTASWEAWLADADAVMSPVLSQGAPAPGSFDMTATDPAAHFARMEATAPHAALANAAGFPALVLPLMAGRRPTGVQIAARHGTDRALLALGARIAAKLPPVPYPFAIAGHP</sequence>
<feature type="domain" description="Amidase" evidence="3">
    <location>
        <begin position="47"/>
        <end position="415"/>
    </location>
</feature>
<comment type="similarity">
    <text evidence="1">Belongs to the amidase family.</text>
</comment>
<feature type="chain" id="PRO_5045482292" evidence="2">
    <location>
        <begin position="21"/>
        <end position="438"/>
    </location>
</feature>
<dbReference type="Proteomes" id="UP000731907">
    <property type="component" value="Unassembled WGS sequence"/>
</dbReference>
<evidence type="ECO:0000259" key="3">
    <source>
        <dbReference type="Pfam" id="PF01425"/>
    </source>
</evidence>